<feature type="region of interest" description="Disordered" evidence="1">
    <location>
        <begin position="687"/>
        <end position="733"/>
    </location>
</feature>
<dbReference type="SUPFAM" id="SSF49879">
    <property type="entry name" value="SMAD/FHA domain"/>
    <property type="match status" value="1"/>
</dbReference>
<feature type="compositionally biased region" description="Basic and acidic residues" evidence="1">
    <location>
        <begin position="572"/>
        <end position="585"/>
    </location>
</feature>
<evidence type="ECO:0000256" key="1">
    <source>
        <dbReference type="SAM" id="MobiDB-lite"/>
    </source>
</evidence>
<feature type="region of interest" description="Disordered" evidence="1">
    <location>
        <begin position="236"/>
        <end position="334"/>
    </location>
</feature>
<keyword evidence="2" id="KW-1185">Reference proteome</keyword>
<reference evidence="3" key="1">
    <citation type="submission" date="2025-08" db="UniProtKB">
        <authorList>
            <consortium name="RefSeq"/>
        </authorList>
    </citation>
    <scope>IDENTIFICATION</scope>
    <source>
        <strain evidence="3">Airmid</strain>
    </source>
</reference>
<dbReference type="KEGG" id="dpte:113790320"/>
<dbReference type="RefSeq" id="XP_027195772.1">
    <property type="nucleotide sequence ID" value="XM_027339971.1"/>
</dbReference>
<feature type="compositionally biased region" description="Polar residues" evidence="1">
    <location>
        <begin position="687"/>
        <end position="704"/>
    </location>
</feature>
<organism evidence="2 3">
    <name type="scientific">Dermatophagoides pteronyssinus</name>
    <name type="common">European house dust mite</name>
    <dbReference type="NCBI Taxonomy" id="6956"/>
    <lineage>
        <taxon>Eukaryota</taxon>
        <taxon>Metazoa</taxon>
        <taxon>Ecdysozoa</taxon>
        <taxon>Arthropoda</taxon>
        <taxon>Chelicerata</taxon>
        <taxon>Arachnida</taxon>
        <taxon>Acari</taxon>
        <taxon>Acariformes</taxon>
        <taxon>Sarcoptiformes</taxon>
        <taxon>Astigmata</taxon>
        <taxon>Psoroptidia</taxon>
        <taxon>Analgoidea</taxon>
        <taxon>Pyroglyphidae</taxon>
        <taxon>Dermatophagoidinae</taxon>
        <taxon>Dermatophagoides</taxon>
    </lineage>
</organism>
<accession>A0A6P6XQL0</accession>
<feature type="compositionally biased region" description="Polar residues" evidence="1">
    <location>
        <begin position="265"/>
        <end position="284"/>
    </location>
</feature>
<feature type="region of interest" description="Disordered" evidence="1">
    <location>
        <begin position="550"/>
        <end position="606"/>
    </location>
</feature>
<protein>
    <submittedName>
        <fullName evidence="3">Uncharacterized protein</fullName>
    </submittedName>
</protein>
<feature type="compositionally biased region" description="Basic residues" evidence="1">
    <location>
        <begin position="255"/>
        <end position="264"/>
    </location>
</feature>
<dbReference type="Gene3D" id="2.60.200.20">
    <property type="match status" value="1"/>
</dbReference>
<dbReference type="Proteomes" id="UP000515146">
    <property type="component" value="Unplaced"/>
</dbReference>
<proteinExistence type="predicted"/>
<feature type="compositionally biased region" description="Low complexity" evidence="1">
    <location>
        <begin position="639"/>
        <end position="657"/>
    </location>
</feature>
<dbReference type="AlphaFoldDB" id="A0A6P6XQL0"/>
<feature type="compositionally biased region" description="Acidic residues" evidence="1">
    <location>
        <begin position="295"/>
        <end position="305"/>
    </location>
</feature>
<evidence type="ECO:0000313" key="2">
    <source>
        <dbReference type="Proteomes" id="UP000515146"/>
    </source>
</evidence>
<feature type="compositionally biased region" description="Basic and acidic residues" evidence="1">
    <location>
        <begin position="705"/>
        <end position="721"/>
    </location>
</feature>
<feature type="compositionally biased region" description="Low complexity" evidence="1">
    <location>
        <begin position="722"/>
        <end position="733"/>
    </location>
</feature>
<dbReference type="OrthoDB" id="10648294at2759"/>
<sequence length="791" mass="90958">MKKMLPNPTSTNQIVHRPKQQRIVDRFSYLLRKCPPPGSSTTSSSSSVTFHPLINRVTRIGSGIQANLRIRDLDNIDTIHAEIHQTNDNPFNDYDNDHQYGQKFNILKTISCRKPTFLNDQLLNSGENRLLRHQDRLTFGGGEIDFGSKNRQIITTSKSKRHDYIFEIQEIQQLTSSSSLKSSSIQSISSSLSSLTNRNRISINKSLISKKQRQQQQRKYELRVATLRKNHLVATSINNTNNNNNNNNDDDNNTKHRQQQRKQPKTLSSLNRNSMATSSNQITKAMNMDSNSSDNVDDNDDDDDDDKWKHYHEQVQEQQNDDDNEGQYLEQQQEQSSLMIDPKTMSMMNEHRFYTESIPSISIRMTTPSSIVWTPISQSNHQTTAAVTNENNQQNRINRRYPIEYLDIETPKKKCNNNNNKVLPMSLLTLNFNLTSSSTTTATTKIDHERKNLMTLSHDDNDNNDPETKFKQQQQIRIMDQTGLFLGLGKHNPQQQQQREIIIKAHKTDDGNFEIQINNVGFRFQIEHVEIEPHPSNDNDVVMEIEELNPQQQQTGKIEENNPLIQDDNGNDDGKQNEEQQRLSDEEGNVDTNLESENSEIEQQQKEFDRIRSKSIDLAEMLSNELTFQQDKIDKVDTKSLSSSSSSLSISTDTSFHSSIISSSETTDDIVVDANVDENEQLTCQQPNLIQVKTTSTSSINNYDRLSHDNRNDDNNDHDNVCDQQQQQQQDQKNGNRLLQLDKHLIDDNDVGHHKPRKQFSIYTGLIRQLFQSKTPVADYVTYVDQLVELL</sequence>
<name>A0A6P6XQL0_DERPT</name>
<feature type="region of interest" description="Disordered" evidence="1">
    <location>
        <begin position="636"/>
        <end position="657"/>
    </location>
</feature>
<dbReference type="InterPro" id="IPR008984">
    <property type="entry name" value="SMAD_FHA_dom_sf"/>
</dbReference>
<dbReference type="InParanoid" id="A0A6P6XQL0"/>
<dbReference type="CDD" id="cd00060">
    <property type="entry name" value="FHA"/>
    <property type="match status" value="1"/>
</dbReference>
<gene>
    <name evidence="3" type="primary">LOC113790320</name>
</gene>
<evidence type="ECO:0000313" key="3">
    <source>
        <dbReference type="RefSeq" id="XP_027195772.1"/>
    </source>
</evidence>
<feature type="compositionally biased region" description="Low complexity" evidence="1">
    <location>
        <begin position="238"/>
        <end position="247"/>
    </location>
</feature>
<feature type="compositionally biased region" description="Basic and acidic residues" evidence="1">
    <location>
        <begin position="306"/>
        <end position="315"/>
    </location>
</feature>